<name>A0A3P8VT45_CYNSE</name>
<dbReference type="GeneTree" id="ENSGT00940000168428"/>
<evidence type="ECO:0000259" key="5">
    <source>
        <dbReference type="PROSITE" id="PS50835"/>
    </source>
</evidence>
<dbReference type="FunFam" id="2.60.40.10:FF:000228">
    <property type="entry name" value="obscurin isoform X4"/>
    <property type="match status" value="1"/>
</dbReference>
<dbReference type="InterPro" id="IPR013783">
    <property type="entry name" value="Ig-like_fold"/>
</dbReference>
<sequence>ASERCESKGEECCPAQLQVFSLPPVFTQKLKGQEAMEGDNISMTCELSKPEIPVEWKKGSQVLRSGQKYQIKQKGSLLELIINDVTPEDSGDYSCVCGDQKTTANLKVKGTGDISTQPIYVSSKHMKPCQQLPLTNTCTGRKKWKVTFR</sequence>
<comment type="subcellular location">
    <subcellularLocation>
        <location evidence="1">Cytoplasm</location>
    </subcellularLocation>
</comment>
<evidence type="ECO:0000256" key="3">
    <source>
        <dbReference type="ARBA" id="ARBA00022553"/>
    </source>
</evidence>
<dbReference type="InterPro" id="IPR013098">
    <property type="entry name" value="Ig_I-set"/>
</dbReference>
<evidence type="ECO:0000313" key="6">
    <source>
        <dbReference type="Ensembl" id="ENSCSEP00000017474.1"/>
    </source>
</evidence>
<reference evidence="6 7" key="1">
    <citation type="journal article" date="2014" name="Nat. Genet.">
        <title>Whole-genome sequence of a flatfish provides insights into ZW sex chromosome evolution and adaptation to a benthic lifestyle.</title>
        <authorList>
            <person name="Chen S."/>
            <person name="Zhang G."/>
            <person name="Shao C."/>
            <person name="Huang Q."/>
            <person name="Liu G."/>
            <person name="Zhang P."/>
            <person name="Song W."/>
            <person name="An N."/>
            <person name="Chalopin D."/>
            <person name="Volff J.N."/>
            <person name="Hong Y."/>
            <person name="Li Q."/>
            <person name="Sha Z."/>
            <person name="Zhou H."/>
            <person name="Xie M."/>
            <person name="Yu Q."/>
            <person name="Liu Y."/>
            <person name="Xiang H."/>
            <person name="Wang N."/>
            <person name="Wu K."/>
            <person name="Yang C."/>
            <person name="Zhou Q."/>
            <person name="Liao X."/>
            <person name="Yang L."/>
            <person name="Hu Q."/>
            <person name="Zhang J."/>
            <person name="Meng L."/>
            <person name="Jin L."/>
            <person name="Tian Y."/>
            <person name="Lian J."/>
            <person name="Yang J."/>
            <person name="Miao G."/>
            <person name="Liu S."/>
            <person name="Liang Z."/>
            <person name="Yan F."/>
            <person name="Li Y."/>
            <person name="Sun B."/>
            <person name="Zhang H."/>
            <person name="Zhang J."/>
            <person name="Zhu Y."/>
            <person name="Du M."/>
            <person name="Zhao Y."/>
            <person name="Schartl M."/>
            <person name="Tang Q."/>
            <person name="Wang J."/>
        </authorList>
    </citation>
    <scope>NUCLEOTIDE SEQUENCE</scope>
</reference>
<dbReference type="AlphaFoldDB" id="A0A3P8VT45"/>
<dbReference type="PANTHER" id="PTHR35971:SF5">
    <property type="entry name" value="OBSCURIN LIKE CYTOSKELETAL ADAPTOR 1"/>
    <property type="match status" value="1"/>
</dbReference>
<dbReference type="InParanoid" id="A0A3P8VT45"/>
<dbReference type="PROSITE" id="PS50835">
    <property type="entry name" value="IG_LIKE"/>
    <property type="match status" value="1"/>
</dbReference>
<dbReference type="OMA" id="NISMTCE"/>
<reference evidence="6" key="3">
    <citation type="submission" date="2025-09" db="UniProtKB">
        <authorList>
            <consortium name="Ensembl"/>
        </authorList>
    </citation>
    <scope>IDENTIFICATION</scope>
</reference>
<keyword evidence="7" id="KW-1185">Reference proteome</keyword>
<dbReference type="Proteomes" id="UP000265120">
    <property type="component" value="Chromosome 20"/>
</dbReference>
<evidence type="ECO:0000256" key="2">
    <source>
        <dbReference type="ARBA" id="ARBA00022490"/>
    </source>
</evidence>
<evidence type="ECO:0000256" key="1">
    <source>
        <dbReference type="ARBA" id="ARBA00004496"/>
    </source>
</evidence>
<dbReference type="InterPro" id="IPR003599">
    <property type="entry name" value="Ig_sub"/>
</dbReference>
<dbReference type="SMART" id="SM00408">
    <property type="entry name" value="IGc2"/>
    <property type="match status" value="1"/>
</dbReference>
<evidence type="ECO:0000256" key="4">
    <source>
        <dbReference type="ARBA" id="ARBA00023157"/>
    </source>
</evidence>
<dbReference type="Ensembl" id="ENSCSET00000017690.1">
    <property type="protein sequence ID" value="ENSCSEP00000017474.1"/>
    <property type="gene ID" value="ENSCSEG00000011207.1"/>
</dbReference>
<organism evidence="6 7">
    <name type="scientific">Cynoglossus semilaevis</name>
    <name type="common">Tongue sole</name>
    <dbReference type="NCBI Taxonomy" id="244447"/>
    <lineage>
        <taxon>Eukaryota</taxon>
        <taxon>Metazoa</taxon>
        <taxon>Chordata</taxon>
        <taxon>Craniata</taxon>
        <taxon>Vertebrata</taxon>
        <taxon>Euteleostomi</taxon>
        <taxon>Actinopterygii</taxon>
        <taxon>Neopterygii</taxon>
        <taxon>Teleostei</taxon>
        <taxon>Neoteleostei</taxon>
        <taxon>Acanthomorphata</taxon>
        <taxon>Carangaria</taxon>
        <taxon>Pleuronectiformes</taxon>
        <taxon>Pleuronectoidei</taxon>
        <taxon>Cynoglossidae</taxon>
        <taxon>Cynoglossinae</taxon>
        <taxon>Cynoglossus</taxon>
    </lineage>
</organism>
<keyword evidence="3" id="KW-0597">Phosphoprotein</keyword>
<dbReference type="InterPro" id="IPR003598">
    <property type="entry name" value="Ig_sub2"/>
</dbReference>
<dbReference type="Gene3D" id="2.60.40.10">
    <property type="entry name" value="Immunoglobulins"/>
    <property type="match status" value="1"/>
</dbReference>
<dbReference type="InterPro" id="IPR036179">
    <property type="entry name" value="Ig-like_dom_sf"/>
</dbReference>
<dbReference type="SUPFAM" id="SSF48726">
    <property type="entry name" value="Immunoglobulin"/>
    <property type="match status" value="1"/>
</dbReference>
<reference evidence="6" key="2">
    <citation type="submission" date="2025-08" db="UniProtKB">
        <authorList>
            <consortium name="Ensembl"/>
        </authorList>
    </citation>
    <scope>IDENTIFICATION</scope>
</reference>
<accession>A0A3P8VT45</accession>
<protein>
    <recommendedName>
        <fullName evidence="5">Ig-like domain-containing protein</fullName>
    </recommendedName>
</protein>
<dbReference type="SMART" id="SM00409">
    <property type="entry name" value="IG"/>
    <property type="match status" value="1"/>
</dbReference>
<evidence type="ECO:0000313" key="7">
    <source>
        <dbReference type="Proteomes" id="UP000265120"/>
    </source>
</evidence>
<feature type="domain" description="Ig-like" evidence="5">
    <location>
        <begin position="23"/>
        <end position="107"/>
    </location>
</feature>
<dbReference type="PANTHER" id="PTHR35971">
    <property type="entry name" value="SI:DKEY-31G6.6"/>
    <property type="match status" value="1"/>
</dbReference>
<keyword evidence="4" id="KW-1015">Disulfide bond</keyword>
<dbReference type="InterPro" id="IPR007110">
    <property type="entry name" value="Ig-like_dom"/>
</dbReference>
<keyword evidence="2" id="KW-0963">Cytoplasm</keyword>
<dbReference type="GO" id="GO:0005737">
    <property type="term" value="C:cytoplasm"/>
    <property type="evidence" value="ECO:0007669"/>
    <property type="project" value="UniProtKB-SubCell"/>
</dbReference>
<dbReference type="Pfam" id="PF07679">
    <property type="entry name" value="I-set"/>
    <property type="match status" value="1"/>
</dbReference>
<proteinExistence type="predicted"/>
<dbReference type="InterPro" id="IPR052385">
    <property type="entry name" value="Obscurin/Obscurin-like_Reg"/>
</dbReference>